<name>A0A101M237_PICGL</name>
<evidence type="ECO:0000256" key="1">
    <source>
        <dbReference type="SAM" id="MobiDB-lite"/>
    </source>
</evidence>
<organism evidence="2">
    <name type="scientific">Picea glauca</name>
    <name type="common">White spruce</name>
    <name type="synonym">Pinus glauca</name>
    <dbReference type="NCBI Taxonomy" id="3330"/>
    <lineage>
        <taxon>Eukaryota</taxon>
        <taxon>Viridiplantae</taxon>
        <taxon>Streptophyta</taxon>
        <taxon>Embryophyta</taxon>
        <taxon>Tracheophyta</taxon>
        <taxon>Spermatophyta</taxon>
        <taxon>Pinopsida</taxon>
        <taxon>Pinidae</taxon>
        <taxon>Conifers I</taxon>
        <taxon>Pinales</taxon>
        <taxon>Pinaceae</taxon>
        <taxon>Picea</taxon>
    </lineage>
</organism>
<sequence>MADPRLVGVRTTGQPLKKDTRASSNETGTSLLAAPTRVVAAL</sequence>
<accession>A0A101M237</accession>
<keyword evidence="2" id="KW-0496">Mitochondrion</keyword>
<feature type="region of interest" description="Disordered" evidence="1">
    <location>
        <begin position="1"/>
        <end position="30"/>
    </location>
</feature>
<protein>
    <submittedName>
        <fullName evidence="2">Uncharacterized protein</fullName>
    </submittedName>
</protein>
<evidence type="ECO:0000313" key="2">
    <source>
        <dbReference type="EMBL" id="KUM49509.1"/>
    </source>
</evidence>
<geneLocation type="mitochondrion" evidence="2"/>
<proteinExistence type="predicted"/>
<gene>
    <name evidence="2" type="ORF">ABT39_MTgene2733</name>
</gene>
<reference evidence="2" key="1">
    <citation type="journal article" date="2015" name="Genome Biol. Evol.">
        <title>Organellar Genomes of White Spruce (Picea glauca): Assembly and Annotation.</title>
        <authorList>
            <person name="Jackman S.D."/>
            <person name="Warren R.L."/>
            <person name="Gibb E.A."/>
            <person name="Vandervalk B.P."/>
            <person name="Mohamadi H."/>
            <person name="Chu J."/>
            <person name="Raymond A."/>
            <person name="Pleasance S."/>
            <person name="Coope R."/>
            <person name="Wildung M.R."/>
            <person name="Ritland C.E."/>
            <person name="Bousquet J."/>
            <person name="Jones S.J."/>
            <person name="Bohlmann J."/>
            <person name="Birol I."/>
        </authorList>
    </citation>
    <scope>NUCLEOTIDE SEQUENCE [LARGE SCALE GENOMIC DNA]</scope>
    <source>
        <tissue evidence="2">Flushing bud</tissue>
    </source>
</reference>
<dbReference type="AlphaFoldDB" id="A0A101M237"/>
<dbReference type="EMBL" id="LKAM01000002">
    <property type="protein sequence ID" value="KUM49509.1"/>
    <property type="molecule type" value="Genomic_DNA"/>
</dbReference>
<comment type="caution">
    <text evidence="2">The sequence shown here is derived from an EMBL/GenBank/DDBJ whole genome shotgun (WGS) entry which is preliminary data.</text>
</comment>